<accession>A0A2M7RJK4</accession>
<dbReference type="AlphaFoldDB" id="A0A2M7RJK4"/>
<dbReference type="Proteomes" id="UP000230779">
    <property type="component" value="Unassembled WGS sequence"/>
</dbReference>
<organism evidence="1 2">
    <name type="scientific">Candidatus Kerfeldbacteria bacterium CG_4_10_14_0_8_um_filter_42_10</name>
    <dbReference type="NCBI Taxonomy" id="2014248"/>
    <lineage>
        <taxon>Bacteria</taxon>
        <taxon>Candidatus Kerfeldiibacteriota</taxon>
    </lineage>
</organism>
<dbReference type="EMBL" id="PFMD01000028">
    <property type="protein sequence ID" value="PIY96762.1"/>
    <property type="molecule type" value="Genomic_DNA"/>
</dbReference>
<protein>
    <submittedName>
        <fullName evidence="1">Uncharacterized protein</fullName>
    </submittedName>
</protein>
<evidence type="ECO:0000313" key="2">
    <source>
        <dbReference type="Proteomes" id="UP000230779"/>
    </source>
</evidence>
<comment type="caution">
    <text evidence="1">The sequence shown here is derived from an EMBL/GenBank/DDBJ whole genome shotgun (WGS) entry which is preliminary data.</text>
</comment>
<evidence type="ECO:0000313" key="1">
    <source>
        <dbReference type="EMBL" id="PIY96762.1"/>
    </source>
</evidence>
<gene>
    <name evidence="1" type="ORF">COY66_02875</name>
</gene>
<sequence>MKKGTAIPAQTVDIEVSVVLFPTTYDLEKLPPGFKCEKDVTGVRLGYSIGPFEFPELTEDDSQPGDGVRHHLKPGVWDEKLKPVWLNAYADAKRKASELAPAFQGWSISSISLSVQGNLSAIVAASTFDSQHMGEKFPIINF</sequence>
<reference evidence="1 2" key="1">
    <citation type="submission" date="2017-09" db="EMBL/GenBank/DDBJ databases">
        <title>Depth-based differentiation of microbial function through sediment-hosted aquifers and enrichment of novel symbionts in the deep terrestrial subsurface.</title>
        <authorList>
            <person name="Probst A.J."/>
            <person name="Ladd B."/>
            <person name="Jarett J.K."/>
            <person name="Geller-Mcgrath D.E."/>
            <person name="Sieber C.M."/>
            <person name="Emerson J.B."/>
            <person name="Anantharaman K."/>
            <person name="Thomas B.C."/>
            <person name="Malmstrom R."/>
            <person name="Stieglmeier M."/>
            <person name="Klingl A."/>
            <person name="Woyke T."/>
            <person name="Ryan C.M."/>
            <person name="Banfield J.F."/>
        </authorList>
    </citation>
    <scope>NUCLEOTIDE SEQUENCE [LARGE SCALE GENOMIC DNA]</scope>
    <source>
        <strain evidence="1">CG_4_10_14_0_8_um_filter_42_10</strain>
    </source>
</reference>
<proteinExistence type="predicted"/>
<name>A0A2M7RJK4_9BACT</name>